<dbReference type="EMBL" id="JAQQWI010000019">
    <property type="protein sequence ID" value="KAK7998807.1"/>
    <property type="molecule type" value="Genomic_DNA"/>
</dbReference>
<evidence type="ECO:0000313" key="2">
    <source>
        <dbReference type="Proteomes" id="UP001396898"/>
    </source>
</evidence>
<evidence type="ECO:0000313" key="1">
    <source>
        <dbReference type="EMBL" id="KAK7998807.1"/>
    </source>
</evidence>
<sequence>MESKDADIFPILQLPTEVRLQVYKWVHLQHPIRNERLGPHSSYTYVCKRVAAAAAGGMTSEEPGSSISKAGSLADDETPLLSPHRPWAAIPTALLQASRQVYAETRALALEENEFDFARLSRAMMARTGPGLWAARDYTQRLLPQSWQREALRYARLEVSAWDLVLPAAWIGLCRLWAKGLRGLRLSIRGGGGGLFGKDWAAVRQEGGGGGGGGDGGKLCKGMEEKVPLQVVLAGLRLLGALRQLEVELALPSWDAERKLSWCKMMGDALNEGKGGDSRPVEVICVEAL</sequence>
<name>A0ABR1R3N4_9PEZI</name>
<gene>
    <name evidence="1" type="ORF">PG991_014482</name>
</gene>
<comment type="caution">
    <text evidence="1">The sequence shown here is derived from an EMBL/GenBank/DDBJ whole genome shotgun (WGS) entry which is preliminary data.</text>
</comment>
<reference evidence="1 2" key="1">
    <citation type="submission" date="2023-01" db="EMBL/GenBank/DDBJ databases">
        <title>Analysis of 21 Apiospora genomes using comparative genomics revels a genus with tremendous synthesis potential of carbohydrate active enzymes and secondary metabolites.</title>
        <authorList>
            <person name="Sorensen T."/>
        </authorList>
    </citation>
    <scope>NUCLEOTIDE SEQUENCE [LARGE SCALE GENOMIC DNA]</scope>
    <source>
        <strain evidence="1 2">CBS 20057</strain>
    </source>
</reference>
<evidence type="ECO:0008006" key="3">
    <source>
        <dbReference type="Google" id="ProtNLM"/>
    </source>
</evidence>
<accession>A0ABR1R3N4</accession>
<protein>
    <recommendedName>
        <fullName evidence="3">F-box domain-containing protein</fullName>
    </recommendedName>
</protein>
<keyword evidence="2" id="KW-1185">Reference proteome</keyword>
<organism evidence="1 2">
    <name type="scientific">Apiospora marii</name>
    <dbReference type="NCBI Taxonomy" id="335849"/>
    <lineage>
        <taxon>Eukaryota</taxon>
        <taxon>Fungi</taxon>
        <taxon>Dikarya</taxon>
        <taxon>Ascomycota</taxon>
        <taxon>Pezizomycotina</taxon>
        <taxon>Sordariomycetes</taxon>
        <taxon>Xylariomycetidae</taxon>
        <taxon>Amphisphaeriales</taxon>
        <taxon>Apiosporaceae</taxon>
        <taxon>Apiospora</taxon>
    </lineage>
</organism>
<dbReference type="Proteomes" id="UP001396898">
    <property type="component" value="Unassembled WGS sequence"/>
</dbReference>
<proteinExistence type="predicted"/>